<reference evidence="1 2" key="1">
    <citation type="journal article" date="2024" name="Nat. Commun.">
        <title>Phylogenomics reveals the evolutionary origins of lichenization in chlorophyte algae.</title>
        <authorList>
            <person name="Puginier C."/>
            <person name="Libourel C."/>
            <person name="Otte J."/>
            <person name="Skaloud P."/>
            <person name="Haon M."/>
            <person name="Grisel S."/>
            <person name="Petersen M."/>
            <person name="Berrin J.G."/>
            <person name="Delaux P.M."/>
            <person name="Dal Grande F."/>
            <person name="Keller J."/>
        </authorList>
    </citation>
    <scope>NUCLEOTIDE SEQUENCE [LARGE SCALE GENOMIC DNA]</scope>
    <source>
        <strain evidence="1 2">SAG 2523</strain>
    </source>
</reference>
<dbReference type="AlphaFoldDB" id="A0AAW1T7N4"/>
<keyword evidence="2" id="KW-1185">Reference proteome</keyword>
<accession>A0AAW1T7N4</accession>
<sequence length="92" mass="10098">MAKPTTDTVADLAAVRETVRATLDRIDAELEGLERGSCVMTGQLQRLRDEFFELNDRALALVHRSVECYTVLATIDQGLNEGLEAARPHVSG</sequence>
<comment type="caution">
    <text evidence="1">The sequence shown here is derived from an EMBL/GenBank/DDBJ whole genome shotgun (WGS) entry which is preliminary data.</text>
</comment>
<dbReference type="Proteomes" id="UP001485043">
    <property type="component" value="Unassembled WGS sequence"/>
</dbReference>
<gene>
    <name evidence="1" type="ORF">WJX84_008163</name>
</gene>
<proteinExistence type="predicted"/>
<dbReference type="EMBL" id="JALJOV010000308">
    <property type="protein sequence ID" value="KAK9864864.1"/>
    <property type="molecule type" value="Genomic_DNA"/>
</dbReference>
<protein>
    <recommendedName>
        <fullName evidence="3">WXG100 family type VII secretion target</fullName>
    </recommendedName>
</protein>
<evidence type="ECO:0000313" key="1">
    <source>
        <dbReference type="EMBL" id="KAK9864864.1"/>
    </source>
</evidence>
<evidence type="ECO:0000313" key="2">
    <source>
        <dbReference type="Proteomes" id="UP001485043"/>
    </source>
</evidence>
<evidence type="ECO:0008006" key="3">
    <source>
        <dbReference type="Google" id="ProtNLM"/>
    </source>
</evidence>
<organism evidence="1 2">
    <name type="scientific">Apatococcus fuscideae</name>
    <dbReference type="NCBI Taxonomy" id="2026836"/>
    <lineage>
        <taxon>Eukaryota</taxon>
        <taxon>Viridiplantae</taxon>
        <taxon>Chlorophyta</taxon>
        <taxon>core chlorophytes</taxon>
        <taxon>Trebouxiophyceae</taxon>
        <taxon>Chlorellales</taxon>
        <taxon>Chlorellaceae</taxon>
        <taxon>Apatococcus</taxon>
    </lineage>
</organism>
<name>A0AAW1T7N4_9CHLO</name>